<organism evidence="1 2">
    <name type="scientific">Psylliodes chrysocephalus</name>
    <dbReference type="NCBI Taxonomy" id="3402493"/>
    <lineage>
        <taxon>Eukaryota</taxon>
        <taxon>Metazoa</taxon>
        <taxon>Ecdysozoa</taxon>
        <taxon>Arthropoda</taxon>
        <taxon>Hexapoda</taxon>
        <taxon>Insecta</taxon>
        <taxon>Pterygota</taxon>
        <taxon>Neoptera</taxon>
        <taxon>Endopterygota</taxon>
        <taxon>Coleoptera</taxon>
        <taxon>Polyphaga</taxon>
        <taxon>Cucujiformia</taxon>
        <taxon>Chrysomeloidea</taxon>
        <taxon>Chrysomelidae</taxon>
        <taxon>Galerucinae</taxon>
        <taxon>Alticini</taxon>
        <taxon>Psylliodes</taxon>
    </lineage>
</organism>
<accession>A0A9P0CVW6</accession>
<reference evidence="1" key="1">
    <citation type="submission" date="2022-01" db="EMBL/GenBank/DDBJ databases">
        <authorList>
            <person name="King R."/>
        </authorList>
    </citation>
    <scope>NUCLEOTIDE SEQUENCE</scope>
</reference>
<dbReference type="Proteomes" id="UP001153636">
    <property type="component" value="Chromosome 21"/>
</dbReference>
<evidence type="ECO:0000313" key="1">
    <source>
        <dbReference type="EMBL" id="CAH1107483.1"/>
    </source>
</evidence>
<evidence type="ECO:0000313" key="2">
    <source>
        <dbReference type="Proteomes" id="UP001153636"/>
    </source>
</evidence>
<keyword evidence="2" id="KW-1185">Reference proteome</keyword>
<dbReference type="OrthoDB" id="6774481at2759"/>
<gene>
    <name evidence="1" type="ORF">PSYICH_LOCUS8127</name>
</gene>
<proteinExistence type="predicted"/>
<dbReference type="AlphaFoldDB" id="A0A9P0CVW6"/>
<protein>
    <submittedName>
        <fullName evidence="1">Uncharacterized protein</fullName>
    </submittedName>
</protein>
<dbReference type="EMBL" id="OV651833">
    <property type="protein sequence ID" value="CAH1107483.1"/>
    <property type="molecule type" value="Genomic_DNA"/>
</dbReference>
<sequence length="181" mass="21347">MGGTRNPRKNNNAFYFKLDNIRVRVCKIFFKNTLDINDRPIRTVLAKRNKIADVLLEDDQRGKHGMQRKVDENIRNGIVQFIDKIPKVESHYTRSNTTRQFIDGSKTISQLHSDYVTDCKVKNIPYDDDYKEAIVIKKKKPVVIEFKPAFIYKPKISERKKADLMDLMKKKKHSFQLQILF</sequence>
<dbReference type="PANTHER" id="PTHR10773:SF19">
    <property type="match status" value="1"/>
</dbReference>
<name>A0A9P0CVW6_9CUCU</name>
<dbReference type="PANTHER" id="PTHR10773">
    <property type="entry name" value="DNA-DIRECTED RNA POLYMERASES I, II, AND III SUBUNIT RPABC2"/>
    <property type="match status" value="1"/>
</dbReference>